<dbReference type="GO" id="GO:0005829">
    <property type="term" value="C:cytosol"/>
    <property type="evidence" value="ECO:0007669"/>
    <property type="project" value="TreeGrafter"/>
</dbReference>
<proteinExistence type="predicted"/>
<gene>
    <name evidence="2" type="ORF">NOCA2480116</name>
</gene>
<reference evidence="2" key="1">
    <citation type="submission" date="2015-08" db="EMBL/GenBank/DDBJ databases">
        <authorList>
            <person name="Babu N.S."/>
            <person name="Beckwith C.J."/>
            <person name="Beseler K.G."/>
            <person name="Brison A."/>
            <person name="Carone J.V."/>
            <person name="Caskin T.P."/>
            <person name="Diamond M."/>
            <person name="Durham M.E."/>
            <person name="Foxe J.M."/>
            <person name="Go M."/>
            <person name="Henderson B.A."/>
            <person name="Jones I.B."/>
            <person name="McGettigan J.A."/>
            <person name="Micheletti S.J."/>
            <person name="Nasrallah M.E."/>
            <person name="Ortiz D."/>
            <person name="Piller C.R."/>
            <person name="Privatt S.R."/>
            <person name="Schneider S.L."/>
            <person name="Sharp S."/>
            <person name="Smith T.C."/>
            <person name="Stanton J.D."/>
            <person name="Ullery H.E."/>
            <person name="Wilson R.J."/>
            <person name="Serrano M.G."/>
            <person name="Buck G."/>
            <person name="Lee V."/>
            <person name="Wang Y."/>
            <person name="Carvalho R."/>
            <person name="Voegtly L."/>
            <person name="Shi R."/>
            <person name="Duckworth R."/>
            <person name="Johnson A."/>
            <person name="Loviza R."/>
            <person name="Walstead R."/>
            <person name="Shah Z."/>
            <person name="Kiflezghi M."/>
            <person name="Wade K."/>
            <person name="Ball S.L."/>
            <person name="Bradley K.W."/>
            <person name="Asai D.J."/>
            <person name="Bowman C.A."/>
            <person name="Russell D.A."/>
            <person name="Pope W.H."/>
            <person name="Jacobs-Sera D."/>
            <person name="Hendrix R.W."/>
            <person name="Hatfull G.F."/>
        </authorList>
    </citation>
    <scope>NUCLEOTIDE SEQUENCE</scope>
</reference>
<evidence type="ECO:0000259" key="1">
    <source>
        <dbReference type="Pfam" id="PF01926"/>
    </source>
</evidence>
<dbReference type="AlphaFoldDB" id="A0A2P2C811"/>
<dbReference type="Pfam" id="PF01926">
    <property type="entry name" value="MMR_HSR1"/>
    <property type="match status" value="1"/>
</dbReference>
<dbReference type="GO" id="GO:0030488">
    <property type="term" value="P:tRNA methylation"/>
    <property type="evidence" value="ECO:0007669"/>
    <property type="project" value="TreeGrafter"/>
</dbReference>
<dbReference type="GO" id="GO:0002098">
    <property type="term" value="P:tRNA wobble uridine modification"/>
    <property type="evidence" value="ECO:0007669"/>
    <property type="project" value="TreeGrafter"/>
</dbReference>
<evidence type="ECO:0000313" key="2">
    <source>
        <dbReference type="EMBL" id="CUR58127.1"/>
    </source>
</evidence>
<dbReference type="InterPro" id="IPR006073">
    <property type="entry name" value="GTP-bd"/>
</dbReference>
<accession>A0A2P2C811</accession>
<dbReference type="GO" id="GO:0005525">
    <property type="term" value="F:GTP binding"/>
    <property type="evidence" value="ECO:0007669"/>
    <property type="project" value="InterPro"/>
</dbReference>
<organism evidence="2">
    <name type="scientific">metagenome</name>
    <dbReference type="NCBI Taxonomy" id="256318"/>
    <lineage>
        <taxon>unclassified sequences</taxon>
        <taxon>metagenomes</taxon>
    </lineage>
</organism>
<dbReference type="CDD" id="cd00882">
    <property type="entry name" value="Ras_like_GTPase"/>
    <property type="match status" value="1"/>
</dbReference>
<protein>
    <recommendedName>
        <fullName evidence="1">G domain-containing protein</fullName>
    </recommendedName>
</protein>
<feature type="domain" description="G" evidence="1">
    <location>
        <begin position="89"/>
        <end position="199"/>
    </location>
</feature>
<sequence>MTERAVPSRHMWLPSALPVLFGEELKVPDPWPGLLEHVAEFETQATELRDEALRDAEELETVGIELLQAGSDSSMSSHGEAADLRAPMRVVLMGRTMAGKSSLLSALTGAHFDRIGDGRQRFSRDVFGATATASGRIQLVDTPGVGAHLGADDTELAIKSALDADLIVWVNSSDSIQQETATALRLLGVIGKPIIVALNCRQSLKGVGRMNLLRFPDRVFGNKEGLVDEIKRHMASAGVEPLDVVSVHALAATEALAHAEIDTELHAASRVDDLTKALIREHAAHSGTRRALRLVDGPRLQVEETSLALMSGATALQAQSERNRRMTNDVHARLARVLRTANEAMTSDIETAVGRRRDWHLTVTDFGESVTSAWENEISALQAELHKTLEDRLSMLAAEVESTIADTDAEWASVSSDAFALSGLREFDEVWGNRLLRAGIGIGGAIAGGWAGFQAGAAIGLAVGAAGGPAAVITGVVGGLVGLGVGVAIKPLKSLVDRVFLGKDAVLRKRRAGVAKQVGPILDDLTQEYAQAVAAQLDALRDDLASERTASDERSASLDRLSCQWTQHSENLHALTRELDRETTSALLRIAGRERLARSVKRATRVPGVGILAEFGDSAFWEAWLYPPNLGETLSSGKAPFAGGEAASALSYALSLVDASVSLLRADSTSATLRINADIPAPITETWAGALTAHIGKHIHIETTRRTHNA</sequence>
<dbReference type="PANTHER" id="PTHR42714">
    <property type="entry name" value="TRNA MODIFICATION GTPASE GTPBP3"/>
    <property type="match status" value="1"/>
</dbReference>
<dbReference type="PANTHER" id="PTHR42714:SF2">
    <property type="entry name" value="TRNA MODIFICATION GTPASE GTPBP3, MITOCHONDRIAL"/>
    <property type="match status" value="1"/>
</dbReference>
<dbReference type="InterPro" id="IPR027417">
    <property type="entry name" value="P-loop_NTPase"/>
</dbReference>
<dbReference type="EMBL" id="CZKA01000043">
    <property type="protein sequence ID" value="CUR58127.1"/>
    <property type="molecule type" value="Genomic_DNA"/>
</dbReference>
<dbReference type="Gene3D" id="3.40.50.300">
    <property type="entry name" value="P-loop containing nucleotide triphosphate hydrolases"/>
    <property type="match status" value="1"/>
</dbReference>
<name>A0A2P2C811_9ZZZZ</name>
<dbReference type="SUPFAM" id="SSF52540">
    <property type="entry name" value="P-loop containing nucleoside triphosphate hydrolases"/>
    <property type="match status" value="1"/>
</dbReference>